<feature type="domain" description="Peptidase M48" evidence="7">
    <location>
        <begin position="60"/>
        <end position="238"/>
    </location>
</feature>
<dbReference type="Proteomes" id="UP001317705">
    <property type="component" value="Chromosome"/>
</dbReference>
<dbReference type="Pfam" id="PF01435">
    <property type="entry name" value="Peptidase_M48"/>
    <property type="match status" value="1"/>
</dbReference>
<evidence type="ECO:0000256" key="5">
    <source>
        <dbReference type="ARBA" id="ARBA00023049"/>
    </source>
</evidence>
<gene>
    <name evidence="8" type="ORF">GURASL_24570</name>
</gene>
<comment type="similarity">
    <text evidence="6">Belongs to the peptidase M48 family.</text>
</comment>
<name>A0ABM8ELU0_9BACT</name>
<dbReference type="PANTHER" id="PTHR22726:SF1">
    <property type="entry name" value="METALLOENDOPEPTIDASE OMA1, MITOCHONDRIAL"/>
    <property type="match status" value="1"/>
</dbReference>
<protein>
    <submittedName>
        <fullName evidence="8">Peptidase M48</fullName>
    </submittedName>
</protein>
<accession>A0ABM8ELU0</accession>
<keyword evidence="4 6" id="KW-0862">Zinc</keyword>
<evidence type="ECO:0000256" key="6">
    <source>
        <dbReference type="RuleBase" id="RU003983"/>
    </source>
</evidence>
<dbReference type="RefSeq" id="WP_281999661.1">
    <property type="nucleotide sequence ID" value="NZ_AP027151.1"/>
</dbReference>
<dbReference type="InterPro" id="IPR001915">
    <property type="entry name" value="Peptidase_M48"/>
</dbReference>
<keyword evidence="5 6" id="KW-0482">Metalloprotease</keyword>
<dbReference type="InterPro" id="IPR051156">
    <property type="entry name" value="Mito/Outer_Membr_Metalloprot"/>
</dbReference>
<evidence type="ECO:0000313" key="9">
    <source>
        <dbReference type="Proteomes" id="UP001317705"/>
    </source>
</evidence>
<evidence type="ECO:0000313" key="8">
    <source>
        <dbReference type="EMBL" id="BDV43534.1"/>
    </source>
</evidence>
<dbReference type="CDD" id="cd07333">
    <property type="entry name" value="M48C_bepA_like"/>
    <property type="match status" value="1"/>
</dbReference>
<dbReference type="PROSITE" id="PS51257">
    <property type="entry name" value="PROKAR_LIPOPROTEIN"/>
    <property type="match status" value="1"/>
</dbReference>
<evidence type="ECO:0000256" key="2">
    <source>
        <dbReference type="ARBA" id="ARBA00022723"/>
    </source>
</evidence>
<keyword evidence="2" id="KW-0479">Metal-binding</keyword>
<evidence type="ECO:0000256" key="3">
    <source>
        <dbReference type="ARBA" id="ARBA00022801"/>
    </source>
</evidence>
<evidence type="ECO:0000259" key="7">
    <source>
        <dbReference type="Pfam" id="PF01435"/>
    </source>
</evidence>
<evidence type="ECO:0000256" key="4">
    <source>
        <dbReference type="ARBA" id="ARBA00022833"/>
    </source>
</evidence>
<reference evidence="8 9" key="1">
    <citation type="submission" date="2022-12" db="EMBL/GenBank/DDBJ databases">
        <title>Polyphasic characterization of Geotalea uranireducens NIT-SL11 newly isolated from a complex of sewage sludge and microbially reduced graphene oxide.</title>
        <authorList>
            <person name="Xie L."/>
            <person name="Yoshida N."/>
            <person name="Meng L."/>
        </authorList>
    </citation>
    <scope>NUCLEOTIDE SEQUENCE [LARGE SCALE GENOMIC DNA]</scope>
    <source>
        <strain evidence="8 9">NIT-SL11</strain>
    </source>
</reference>
<keyword evidence="9" id="KW-1185">Reference proteome</keyword>
<keyword evidence="3 6" id="KW-0378">Hydrolase</keyword>
<dbReference type="Gene3D" id="3.30.2010.10">
    <property type="entry name" value="Metalloproteases ('zincins'), catalytic domain"/>
    <property type="match status" value="1"/>
</dbReference>
<dbReference type="EMBL" id="AP027151">
    <property type="protein sequence ID" value="BDV43534.1"/>
    <property type="molecule type" value="Genomic_DNA"/>
</dbReference>
<evidence type="ECO:0000256" key="1">
    <source>
        <dbReference type="ARBA" id="ARBA00022670"/>
    </source>
</evidence>
<proteinExistence type="inferred from homology"/>
<dbReference type="PANTHER" id="PTHR22726">
    <property type="entry name" value="METALLOENDOPEPTIDASE OMA1"/>
    <property type="match status" value="1"/>
</dbReference>
<organism evidence="8 9">
    <name type="scientific">Geotalea uraniireducens</name>
    <dbReference type="NCBI Taxonomy" id="351604"/>
    <lineage>
        <taxon>Bacteria</taxon>
        <taxon>Pseudomonadati</taxon>
        <taxon>Thermodesulfobacteriota</taxon>
        <taxon>Desulfuromonadia</taxon>
        <taxon>Geobacterales</taxon>
        <taxon>Geobacteraceae</taxon>
        <taxon>Geotalea</taxon>
    </lineage>
</organism>
<comment type="cofactor">
    <cofactor evidence="6">
        <name>Zn(2+)</name>
        <dbReference type="ChEBI" id="CHEBI:29105"/>
    </cofactor>
    <text evidence="6">Binds 1 zinc ion per subunit.</text>
</comment>
<keyword evidence="1 6" id="KW-0645">Protease</keyword>
<sequence length="262" mass="29168">MRIAFVLVSLLTVFLAGCAVSMTDIHGFNLITLDQERELGNNFAVEIEKQHQVVNDPEVTRYVDRVGRRLLGGAREVNFDYVFKVVKDDSVNAFAIPGGRVYVNTGLLKAADSETELAAVMAHEISHSVARHGTRQLTQQYGYSLVLSLVLGDNPNLLAQLAAQLFGQAGMMSYSREFENQADYLGVETMSRAGYNPLGMETFFQKLAAIGERNPNALASFFSSHPLTAERIRRVDAEIAKLPPRQYPAIDNLEFRRIKSRL</sequence>